<accession>A0A1T4QTT3</accession>
<organism evidence="1 2">
    <name type="scientific">Cetobacterium ceti</name>
    <dbReference type="NCBI Taxonomy" id="180163"/>
    <lineage>
        <taxon>Bacteria</taxon>
        <taxon>Fusobacteriati</taxon>
        <taxon>Fusobacteriota</taxon>
        <taxon>Fusobacteriia</taxon>
        <taxon>Fusobacteriales</taxon>
        <taxon>Fusobacteriaceae</taxon>
        <taxon>Cetobacterium</taxon>
    </lineage>
</organism>
<sequence>MTKEKIIEEVEKARLQNKKIKMSEIIKMANESEVSMPGIISLLLKKGLIDFVCD</sequence>
<protein>
    <submittedName>
        <fullName evidence="1">Uncharacterized protein</fullName>
    </submittedName>
</protein>
<dbReference type="STRING" id="180163.SAMN02745174_02432"/>
<evidence type="ECO:0000313" key="2">
    <source>
        <dbReference type="Proteomes" id="UP000191153"/>
    </source>
</evidence>
<proteinExistence type="predicted"/>
<keyword evidence="2" id="KW-1185">Reference proteome</keyword>
<name>A0A1T4QTT3_9FUSO</name>
<gene>
    <name evidence="1" type="ORF">SAMN02745174_02432</name>
</gene>
<dbReference type="AlphaFoldDB" id="A0A1T4QTT3"/>
<dbReference type="EMBL" id="FUWX01000030">
    <property type="protein sequence ID" value="SKA06678.1"/>
    <property type="molecule type" value="Genomic_DNA"/>
</dbReference>
<dbReference type="Proteomes" id="UP000191153">
    <property type="component" value="Unassembled WGS sequence"/>
</dbReference>
<evidence type="ECO:0000313" key="1">
    <source>
        <dbReference type="EMBL" id="SKA06678.1"/>
    </source>
</evidence>
<reference evidence="1 2" key="1">
    <citation type="submission" date="2017-02" db="EMBL/GenBank/DDBJ databases">
        <authorList>
            <person name="Peterson S.W."/>
        </authorList>
    </citation>
    <scope>NUCLEOTIDE SEQUENCE [LARGE SCALE GENOMIC DNA]</scope>
    <source>
        <strain evidence="1 2">ATCC 700028</strain>
    </source>
</reference>
<dbReference type="RefSeq" id="WP_159443641.1">
    <property type="nucleotide sequence ID" value="NZ_FUWX01000030.1"/>
</dbReference>